<dbReference type="InterPro" id="IPR010730">
    <property type="entry name" value="HET"/>
</dbReference>
<dbReference type="Pfam" id="PF26640">
    <property type="entry name" value="DUF8212"/>
    <property type="match status" value="1"/>
</dbReference>
<accession>A0A179F3G6</accession>
<dbReference type="PANTHER" id="PTHR10622:SF10">
    <property type="entry name" value="HET DOMAIN-CONTAINING PROTEIN"/>
    <property type="match status" value="1"/>
</dbReference>
<dbReference type="Pfam" id="PF06985">
    <property type="entry name" value="HET"/>
    <property type="match status" value="1"/>
</dbReference>
<evidence type="ECO:0000313" key="4">
    <source>
        <dbReference type="Proteomes" id="UP000078397"/>
    </source>
</evidence>
<gene>
    <name evidence="3" type="ORF">VFPPC_10047</name>
</gene>
<evidence type="ECO:0000313" key="3">
    <source>
        <dbReference type="EMBL" id="OAQ59955.1"/>
    </source>
</evidence>
<proteinExistence type="predicted"/>
<organism evidence="3 4">
    <name type="scientific">Pochonia chlamydosporia 170</name>
    <dbReference type="NCBI Taxonomy" id="1380566"/>
    <lineage>
        <taxon>Eukaryota</taxon>
        <taxon>Fungi</taxon>
        <taxon>Dikarya</taxon>
        <taxon>Ascomycota</taxon>
        <taxon>Pezizomycotina</taxon>
        <taxon>Sordariomycetes</taxon>
        <taxon>Hypocreomycetidae</taxon>
        <taxon>Hypocreales</taxon>
        <taxon>Clavicipitaceae</taxon>
        <taxon>Pochonia</taxon>
    </lineage>
</organism>
<reference evidence="3 4" key="1">
    <citation type="journal article" date="2016" name="PLoS Pathog.">
        <title>Biosynthesis of antibiotic leucinostatins in bio-control fungus Purpureocillium lilacinum and their inhibition on phytophthora revealed by genome mining.</title>
        <authorList>
            <person name="Wang G."/>
            <person name="Liu Z."/>
            <person name="Lin R."/>
            <person name="Li E."/>
            <person name="Mao Z."/>
            <person name="Ling J."/>
            <person name="Yang Y."/>
            <person name="Yin W.B."/>
            <person name="Xie B."/>
        </authorList>
    </citation>
    <scope>NUCLEOTIDE SEQUENCE [LARGE SCALE GENOMIC DNA]</scope>
    <source>
        <strain evidence="3">170</strain>
    </source>
</reference>
<dbReference type="PANTHER" id="PTHR10622">
    <property type="entry name" value="HET DOMAIN-CONTAINING PROTEIN"/>
    <property type="match status" value="1"/>
</dbReference>
<name>A0A179F3G6_METCM</name>
<feature type="domain" description="Heterokaryon incompatibility" evidence="1">
    <location>
        <begin position="22"/>
        <end position="114"/>
    </location>
</feature>
<sequence length="553" mass="63047">MRLINTTTRELESFPEDTAPPYAILSHTWGDDADELSYIGMRDGKVDKRSPGWAKLRGCCQRAKLEGIHYAWIDTCCIDKTNLVELSEAINSMFRWYRKSSICFVYLSDVPDDDKPRLPQSGYRCSRWFQRGWTLQELLAPKKMKFYTVGWNYLGTKAKLHGTISSITGIPSEVLLGVTSVQTACVAQRMSWAARRETKRKEDTAYCLLGIFNISMPLVYGEGGDHAFFRLQEQILKHTRDDSILAWGITDTITVSLLKKQRTVRILAVAPSEFANSGNVVVREPHPCLETISVAAGGIRISLPLRHSHGETYLGLLGCKLQESEESSLEIPLCLLPSGEYARAHGSLWRSRQVKSLDNKRKLVYITNNVQDKSADGGEDRYFIYDEAKFAQAKLELVEVFPQTSWCKDSSMFTWRIKSDRDYEGEIWARFRYPDPDAMNIPDFVVLLGFKPTATTPRCCVLICDRNSTIEYMTSHRDIVREYLYEYTCATNGFINLGVTLKIISETTVNILPEIMPQLPMTTINLTAEMDRVVQNFLSIMRTWSAYKRKAEI</sequence>
<dbReference type="Proteomes" id="UP000078397">
    <property type="component" value="Unassembled WGS sequence"/>
</dbReference>
<dbReference type="OrthoDB" id="20872at2759"/>
<comment type="caution">
    <text evidence="3">The sequence shown here is derived from an EMBL/GenBank/DDBJ whole genome shotgun (WGS) entry which is preliminary data.</text>
</comment>
<dbReference type="InterPro" id="IPR058525">
    <property type="entry name" value="DUF8212"/>
</dbReference>
<dbReference type="RefSeq" id="XP_018137916.1">
    <property type="nucleotide sequence ID" value="XM_018288487.1"/>
</dbReference>
<dbReference type="KEGG" id="pchm:VFPPC_10047"/>
<evidence type="ECO:0000259" key="2">
    <source>
        <dbReference type="Pfam" id="PF26640"/>
    </source>
</evidence>
<keyword evidence="4" id="KW-1185">Reference proteome</keyword>
<protein>
    <submittedName>
        <fullName evidence="3">HET domain-containing protein</fullName>
    </submittedName>
</protein>
<dbReference type="STRING" id="1380566.A0A179F3G6"/>
<feature type="domain" description="DUF8212" evidence="2">
    <location>
        <begin position="226"/>
        <end position="250"/>
    </location>
</feature>
<dbReference type="GeneID" id="28852481"/>
<evidence type="ECO:0000259" key="1">
    <source>
        <dbReference type="Pfam" id="PF06985"/>
    </source>
</evidence>
<dbReference type="AlphaFoldDB" id="A0A179F3G6"/>
<dbReference type="EMBL" id="LSBJ02000004">
    <property type="protein sequence ID" value="OAQ59955.1"/>
    <property type="molecule type" value="Genomic_DNA"/>
</dbReference>